<reference evidence="2" key="1">
    <citation type="submission" date="2021-01" db="EMBL/GenBank/DDBJ databases">
        <authorList>
            <person name="Corre E."/>
            <person name="Pelletier E."/>
            <person name="Niang G."/>
            <person name="Scheremetjew M."/>
            <person name="Finn R."/>
            <person name="Kale V."/>
            <person name="Holt S."/>
            <person name="Cochrane G."/>
            <person name="Meng A."/>
            <person name="Brown T."/>
            <person name="Cohen L."/>
        </authorList>
    </citation>
    <scope>NUCLEOTIDE SEQUENCE</scope>
    <source>
        <strain evidence="2">PLY182g</strain>
    </source>
</reference>
<name>A0A7S0L1M1_9EUKA</name>
<evidence type="ECO:0000313" key="2">
    <source>
        <dbReference type="EMBL" id="CAD8596815.1"/>
    </source>
</evidence>
<accession>A0A7S0L1M1</accession>
<dbReference type="AlphaFoldDB" id="A0A7S0L1M1"/>
<organism evidence="2">
    <name type="scientific">Coccolithus braarudii</name>
    <dbReference type="NCBI Taxonomy" id="221442"/>
    <lineage>
        <taxon>Eukaryota</taxon>
        <taxon>Haptista</taxon>
        <taxon>Haptophyta</taxon>
        <taxon>Prymnesiophyceae</taxon>
        <taxon>Coccolithales</taxon>
        <taxon>Coccolithaceae</taxon>
        <taxon>Coccolithus</taxon>
    </lineage>
</organism>
<evidence type="ECO:0008006" key="3">
    <source>
        <dbReference type="Google" id="ProtNLM"/>
    </source>
</evidence>
<dbReference type="EMBL" id="HBEY01000285">
    <property type="protein sequence ID" value="CAD8596815.1"/>
    <property type="molecule type" value="Transcribed_RNA"/>
</dbReference>
<proteinExistence type="predicted"/>
<gene>
    <name evidence="2" type="ORF">CPEL01642_LOCUS144</name>
</gene>
<feature type="region of interest" description="Disordered" evidence="1">
    <location>
        <begin position="287"/>
        <end position="312"/>
    </location>
</feature>
<protein>
    <recommendedName>
        <fullName evidence="3">Exostosin GT47 domain-containing protein</fullName>
    </recommendedName>
</protein>
<sequence>MHACTSAKLSVSRTQPVIFVLTTPPFDAVIANVTHNKTDHHLRNFSYSKHGAEIWWIRALVSQEMASWRTDDWKCADFIVPPLLLGFCARSQNKGHGACAANKKALQSIQHHASFASKDNPYLIVATDWHLHKRKVLPRQPAGGLIMGTKLPSNPDIGQAHSVIVPMVSSLSKVSPVYRIPDHRPAWGQVQPAPGFDGPDDTLRALKETAPVLPHPFHRVWRARAVRSFFVGQTEETGEHVKQSGSRTHGYEDRRKVMRTLALVDQSTLTAAGTAVIDVFATTSKPKACEDHKRPGSSTKSAQACASTSAPSSPRARCALNCTTAPLACVNCNFAQKDQYAPLIHQSQFGWHFRGDTDCSNRLYDVLMAGAVPLLVGVELCESLPFRRQVPWCEMIKIIDREGYLGDATTLDLESDVEHAAVQTAMLWRHAPSVLWQVDPQTVARRVLTEAHLQRWAVSNTKKQIDRHRGSSARNFSALVQKMCCA</sequence>
<evidence type="ECO:0000256" key="1">
    <source>
        <dbReference type="SAM" id="MobiDB-lite"/>
    </source>
</evidence>
<feature type="compositionally biased region" description="Low complexity" evidence="1">
    <location>
        <begin position="301"/>
        <end position="312"/>
    </location>
</feature>